<evidence type="ECO:0000313" key="1">
    <source>
        <dbReference type="Ensembl" id="ENSACOP00000016342.1"/>
    </source>
</evidence>
<evidence type="ECO:0000313" key="2">
    <source>
        <dbReference type="Proteomes" id="UP000694522"/>
    </source>
</evidence>
<accession>A0A8B9G501</accession>
<dbReference type="AlphaFoldDB" id="A0A8B9G501"/>
<keyword evidence="2" id="KW-1185">Reference proteome</keyword>
<dbReference type="Ensembl" id="ENSACOT00000016928.1">
    <property type="protein sequence ID" value="ENSACOP00000016342.1"/>
    <property type="gene ID" value="ENSACOG00000011379.1"/>
</dbReference>
<dbReference type="Proteomes" id="UP000694522">
    <property type="component" value="Unplaced"/>
</dbReference>
<reference evidence="1" key="2">
    <citation type="submission" date="2025-09" db="UniProtKB">
        <authorList>
            <consortium name="Ensembl"/>
        </authorList>
    </citation>
    <scope>IDENTIFICATION</scope>
</reference>
<sequence>MESSSKLPYIFLFSWDGTICLEKYREWSCMAWQRLDSLTGKHNMVLSVQAALSLMHKHWLDSSPGKDKVPKYHTGAPLAAQVAAVEEPCKAKIQLCSFITSAELERPLEGAQVLFSRERVHLSFIASDTSVWRKEETGSEAMSVL</sequence>
<protein>
    <submittedName>
        <fullName evidence="1">Uncharacterized protein</fullName>
    </submittedName>
</protein>
<reference evidence="1" key="1">
    <citation type="submission" date="2025-08" db="UniProtKB">
        <authorList>
            <consortium name="Ensembl"/>
        </authorList>
    </citation>
    <scope>IDENTIFICATION</scope>
</reference>
<proteinExistence type="predicted"/>
<name>A0A8B9G501_9PSIT</name>
<organism evidence="1 2">
    <name type="scientific">Amazona collaria</name>
    <name type="common">yellow-billed parrot</name>
    <dbReference type="NCBI Taxonomy" id="241587"/>
    <lineage>
        <taxon>Eukaryota</taxon>
        <taxon>Metazoa</taxon>
        <taxon>Chordata</taxon>
        <taxon>Craniata</taxon>
        <taxon>Vertebrata</taxon>
        <taxon>Euteleostomi</taxon>
        <taxon>Archelosauria</taxon>
        <taxon>Archosauria</taxon>
        <taxon>Dinosauria</taxon>
        <taxon>Saurischia</taxon>
        <taxon>Theropoda</taxon>
        <taxon>Coelurosauria</taxon>
        <taxon>Aves</taxon>
        <taxon>Neognathae</taxon>
        <taxon>Neoaves</taxon>
        <taxon>Telluraves</taxon>
        <taxon>Australaves</taxon>
        <taxon>Psittaciformes</taxon>
        <taxon>Psittacidae</taxon>
        <taxon>Amazona</taxon>
    </lineage>
</organism>